<dbReference type="Gramene" id="mRNA:HanXRQr2_Chr14g0664351">
    <property type="protein sequence ID" value="CDS:HanXRQr2_Chr14g0664351.1"/>
    <property type="gene ID" value="HanXRQr2_Chr14g0664351"/>
</dbReference>
<dbReference type="EMBL" id="MNCJ02000329">
    <property type="protein sequence ID" value="KAF5770881.1"/>
    <property type="molecule type" value="Genomic_DNA"/>
</dbReference>
<accession>A0A9K3ECB9</accession>
<sequence length="92" mass="10118">MSQVQGLEGMEYTQSQSHTFKFNFTNGHNHPTLSSLPPMLHNLPGSNGVHAPPPPPPQTNIKPSAPPIPTTPDMVYGYPREFFGFKDHPHGC</sequence>
<feature type="region of interest" description="Disordered" evidence="1">
    <location>
        <begin position="23"/>
        <end position="73"/>
    </location>
</feature>
<feature type="compositionally biased region" description="Polar residues" evidence="1">
    <location>
        <begin position="23"/>
        <end position="35"/>
    </location>
</feature>
<name>A0A9K3ECB9_HELAN</name>
<feature type="compositionally biased region" description="Pro residues" evidence="1">
    <location>
        <begin position="51"/>
        <end position="70"/>
    </location>
</feature>
<gene>
    <name evidence="2" type="ORF">HanXRQr2_Chr14g0664351</name>
</gene>
<evidence type="ECO:0000313" key="3">
    <source>
        <dbReference type="Proteomes" id="UP000215914"/>
    </source>
</evidence>
<reference evidence="2" key="2">
    <citation type="submission" date="2020-06" db="EMBL/GenBank/DDBJ databases">
        <title>Helianthus annuus Genome sequencing and assembly Release 2.</title>
        <authorList>
            <person name="Gouzy J."/>
            <person name="Langlade N."/>
            <person name="Munos S."/>
        </authorList>
    </citation>
    <scope>NUCLEOTIDE SEQUENCE</scope>
    <source>
        <tissue evidence="2">Leaves</tissue>
    </source>
</reference>
<keyword evidence="3" id="KW-1185">Reference proteome</keyword>
<comment type="caution">
    <text evidence="2">The sequence shown here is derived from an EMBL/GenBank/DDBJ whole genome shotgun (WGS) entry which is preliminary data.</text>
</comment>
<dbReference type="Proteomes" id="UP000215914">
    <property type="component" value="Unassembled WGS sequence"/>
</dbReference>
<dbReference type="AlphaFoldDB" id="A0A9K3ECB9"/>
<protein>
    <submittedName>
        <fullName evidence="2">Uncharacterized protein</fullName>
    </submittedName>
</protein>
<proteinExistence type="predicted"/>
<organism evidence="2 3">
    <name type="scientific">Helianthus annuus</name>
    <name type="common">Common sunflower</name>
    <dbReference type="NCBI Taxonomy" id="4232"/>
    <lineage>
        <taxon>Eukaryota</taxon>
        <taxon>Viridiplantae</taxon>
        <taxon>Streptophyta</taxon>
        <taxon>Embryophyta</taxon>
        <taxon>Tracheophyta</taxon>
        <taxon>Spermatophyta</taxon>
        <taxon>Magnoliopsida</taxon>
        <taxon>eudicotyledons</taxon>
        <taxon>Gunneridae</taxon>
        <taxon>Pentapetalae</taxon>
        <taxon>asterids</taxon>
        <taxon>campanulids</taxon>
        <taxon>Asterales</taxon>
        <taxon>Asteraceae</taxon>
        <taxon>Asteroideae</taxon>
        <taxon>Heliantheae alliance</taxon>
        <taxon>Heliantheae</taxon>
        <taxon>Helianthus</taxon>
    </lineage>
</organism>
<evidence type="ECO:0000256" key="1">
    <source>
        <dbReference type="SAM" id="MobiDB-lite"/>
    </source>
</evidence>
<reference evidence="2" key="1">
    <citation type="journal article" date="2017" name="Nature">
        <title>The sunflower genome provides insights into oil metabolism, flowering and Asterid evolution.</title>
        <authorList>
            <person name="Badouin H."/>
            <person name="Gouzy J."/>
            <person name="Grassa C.J."/>
            <person name="Murat F."/>
            <person name="Staton S.E."/>
            <person name="Cottret L."/>
            <person name="Lelandais-Briere C."/>
            <person name="Owens G.L."/>
            <person name="Carrere S."/>
            <person name="Mayjonade B."/>
            <person name="Legrand L."/>
            <person name="Gill N."/>
            <person name="Kane N.C."/>
            <person name="Bowers J.E."/>
            <person name="Hubner S."/>
            <person name="Bellec A."/>
            <person name="Berard A."/>
            <person name="Berges H."/>
            <person name="Blanchet N."/>
            <person name="Boniface M.C."/>
            <person name="Brunel D."/>
            <person name="Catrice O."/>
            <person name="Chaidir N."/>
            <person name="Claudel C."/>
            <person name="Donnadieu C."/>
            <person name="Faraut T."/>
            <person name="Fievet G."/>
            <person name="Helmstetter N."/>
            <person name="King M."/>
            <person name="Knapp S.J."/>
            <person name="Lai Z."/>
            <person name="Le Paslier M.C."/>
            <person name="Lippi Y."/>
            <person name="Lorenzon L."/>
            <person name="Mandel J.R."/>
            <person name="Marage G."/>
            <person name="Marchand G."/>
            <person name="Marquand E."/>
            <person name="Bret-Mestries E."/>
            <person name="Morien E."/>
            <person name="Nambeesan S."/>
            <person name="Nguyen T."/>
            <person name="Pegot-Espagnet P."/>
            <person name="Pouilly N."/>
            <person name="Raftis F."/>
            <person name="Sallet E."/>
            <person name="Schiex T."/>
            <person name="Thomas J."/>
            <person name="Vandecasteele C."/>
            <person name="Vares D."/>
            <person name="Vear F."/>
            <person name="Vautrin S."/>
            <person name="Crespi M."/>
            <person name="Mangin B."/>
            <person name="Burke J.M."/>
            <person name="Salse J."/>
            <person name="Munos S."/>
            <person name="Vincourt P."/>
            <person name="Rieseberg L.H."/>
            <person name="Langlade N.B."/>
        </authorList>
    </citation>
    <scope>NUCLEOTIDE SEQUENCE</scope>
    <source>
        <tissue evidence="2">Leaves</tissue>
    </source>
</reference>
<evidence type="ECO:0000313" key="2">
    <source>
        <dbReference type="EMBL" id="KAF5770881.1"/>
    </source>
</evidence>